<reference evidence="4" key="1">
    <citation type="submission" date="2019-07" db="EMBL/GenBank/DDBJ databases">
        <title>De Novo Assembly of kiwifruit Actinidia rufa.</title>
        <authorList>
            <person name="Sugita-Konishi S."/>
            <person name="Sato K."/>
            <person name="Mori E."/>
            <person name="Abe Y."/>
            <person name="Kisaki G."/>
            <person name="Hamano K."/>
            <person name="Suezawa K."/>
            <person name="Otani M."/>
            <person name="Fukuda T."/>
            <person name="Manabe T."/>
            <person name="Gomi K."/>
            <person name="Tabuchi M."/>
            <person name="Akimitsu K."/>
            <person name="Kataoka I."/>
        </authorList>
    </citation>
    <scope>NUCLEOTIDE SEQUENCE [LARGE SCALE GENOMIC DNA]</scope>
    <source>
        <strain evidence="4">cv. Fuchu</strain>
    </source>
</reference>
<evidence type="ECO:0000256" key="1">
    <source>
        <dbReference type="ARBA" id="ARBA00038097"/>
    </source>
</evidence>
<dbReference type="OrthoDB" id="7457040at2759"/>
<name>A0A7J0E0A0_9ERIC</name>
<protein>
    <submittedName>
        <fullName evidence="3">Alpha/beta-Hydrolases superfamily protein</fullName>
    </submittedName>
</protein>
<feature type="region of interest" description="Disordered" evidence="2">
    <location>
        <begin position="1"/>
        <end position="21"/>
    </location>
</feature>
<evidence type="ECO:0000313" key="3">
    <source>
        <dbReference type="EMBL" id="GFS46446.1"/>
    </source>
</evidence>
<dbReference type="InterPro" id="IPR029058">
    <property type="entry name" value="AB_hydrolase_fold"/>
</dbReference>
<dbReference type="PANTHER" id="PTHR42886">
    <property type="entry name" value="RE40534P-RELATED"/>
    <property type="match status" value="1"/>
</dbReference>
<evidence type="ECO:0000313" key="4">
    <source>
        <dbReference type="Proteomes" id="UP000585474"/>
    </source>
</evidence>
<dbReference type="Gene3D" id="3.40.50.1820">
    <property type="entry name" value="alpha/beta hydrolase"/>
    <property type="match status" value="1"/>
</dbReference>
<keyword evidence="3" id="KW-0378">Hydrolase</keyword>
<dbReference type="GO" id="GO:0004623">
    <property type="term" value="F:phospholipase A2 activity"/>
    <property type="evidence" value="ECO:0007669"/>
    <property type="project" value="TreeGrafter"/>
</dbReference>
<dbReference type="GO" id="GO:0055088">
    <property type="term" value="P:lipid homeostasis"/>
    <property type="evidence" value="ECO:0007669"/>
    <property type="project" value="TreeGrafter"/>
</dbReference>
<dbReference type="GO" id="GO:0006654">
    <property type="term" value="P:phosphatidic acid biosynthetic process"/>
    <property type="evidence" value="ECO:0007669"/>
    <property type="project" value="TreeGrafter"/>
</dbReference>
<comment type="similarity">
    <text evidence="1">Belongs to the peptidase S33 family. ABHD4/ABHD5 subfamily.</text>
</comment>
<dbReference type="GO" id="GO:0042171">
    <property type="term" value="F:lysophosphatidic acid acyltransferase activity"/>
    <property type="evidence" value="ECO:0007669"/>
    <property type="project" value="TreeGrafter"/>
</dbReference>
<accession>A0A7J0E0A0</accession>
<keyword evidence="4" id="KW-1185">Reference proteome</keyword>
<dbReference type="Proteomes" id="UP000585474">
    <property type="component" value="Unassembled WGS sequence"/>
</dbReference>
<evidence type="ECO:0000256" key="2">
    <source>
        <dbReference type="SAM" id="MobiDB-lite"/>
    </source>
</evidence>
<dbReference type="EMBL" id="BJWL01000468">
    <property type="protein sequence ID" value="GFS46446.1"/>
    <property type="molecule type" value="Genomic_DNA"/>
</dbReference>
<sequence length="241" mass="26597">MAEEVSSSSAAGATATTTRRRSSTRSLWPSVLRWIPTSTDHIIASEKRLLSLLKTPYAQEQVNIGSGPPGSKTRWFRSASDEPRFINTVTFDSKEDSPTLVMVHGYAASQGFFFRNFDALAKHFKVIAIDQLGVVGASLETLVFCRSIPVNLASPIFIDAAGADQAGLTLHAKALKVVRVHNAAPCDHSKNRHADEMLNAMKDVVKPFLSPIDFRIDDRMWTSYHFNKVFESLNTVANAFL</sequence>
<dbReference type="PANTHER" id="PTHR42886:SF29">
    <property type="entry name" value="PUMMELIG, ISOFORM A"/>
    <property type="match status" value="1"/>
</dbReference>
<proteinExistence type="inferred from homology"/>
<gene>
    <name evidence="3" type="ORF">Acr_00g0102300</name>
</gene>
<comment type="caution">
    <text evidence="3">The sequence shown here is derived from an EMBL/GenBank/DDBJ whole genome shotgun (WGS) entry which is preliminary data.</text>
</comment>
<organism evidence="3 4">
    <name type="scientific">Actinidia rufa</name>
    <dbReference type="NCBI Taxonomy" id="165716"/>
    <lineage>
        <taxon>Eukaryota</taxon>
        <taxon>Viridiplantae</taxon>
        <taxon>Streptophyta</taxon>
        <taxon>Embryophyta</taxon>
        <taxon>Tracheophyta</taxon>
        <taxon>Spermatophyta</taxon>
        <taxon>Magnoliopsida</taxon>
        <taxon>eudicotyledons</taxon>
        <taxon>Gunneridae</taxon>
        <taxon>Pentapetalae</taxon>
        <taxon>asterids</taxon>
        <taxon>Ericales</taxon>
        <taxon>Actinidiaceae</taxon>
        <taxon>Actinidia</taxon>
    </lineage>
</organism>
<dbReference type="SUPFAM" id="SSF53474">
    <property type="entry name" value="alpha/beta-Hydrolases"/>
    <property type="match status" value="1"/>
</dbReference>
<dbReference type="AlphaFoldDB" id="A0A7J0E0A0"/>
<feature type="compositionally biased region" description="Low complexity" evidence="2">
    <location>
        <begin position="1"/>
        <end position="17"/>
    </location>
</feature>